<dbReference type="SUPFAM" id="SSF103473">
    <property type="entry name" value="MFS general substrate transporter"/>
    <property type="match status" value="1"/>
</dbReference>
<protein>
    <submittedName>
        <fullName evidence="9">Drug resistance transporter, EmrB/QacA subfamily</fullName>
    </submittedName>
</protein>
<feature type="transmembrane region" description="Helical" evidence="7">
    <location>
        <begin position="74"/>
        <end position="94"/>
    </location>
</feature>
<dbReference type="InterPro" id="IPR011701">
    <property type="entry name" value="MFS"/>
</dbReference>
<feature type="transmembrane region" description="Helical" evidence="7">
    <location>
        <begin position="401"/>
        <end position="421"/>
    </location>
</feature>
<evidence type="ECO:0000256" key="6">
    <source>
        <dbReference type="ARBA" id="ARBA00023136"/>
    </source>
</evidence>
<dbReference type="InterPro" id="IPR020846">
    <property type="entry name" value="MFS_dom"/>
</dbReference>
<dbReference type="CDD" id="cd17503">
    <property type="entry name" value="MFS_LmrB_MDR_like"/>
    <property type="match status" value="1"/>
</dbReference>
<dbReference type="STRING" id="485913.Krac_5786"/>
<dbReference type="InParanoid" id="D6TWV3"/>
<feature type="transmembrane region" description="Helical" evidence="7">
    <location>
        <begin position="47"/>
        <end position="67"/>
    </location>
</feature>
<keyword evidence="6 7" id="KW-0472">Membrane</keyword>
<evidence type="ECO:0000256" key="7">
    <source>
        <dbReference type="SAM" id="Phobius"/>
    </source>
</evidence>
<proteinExistence type="predicted"/>
<dbReference type="InterPro" id="IPR036259">
    <property type="entry name" value="MFS_trans_sf"/>
</dbReference>
<dbReference type="eggNOG" id="COG0477">
    <property type="taxonomic scope" value="Bacteria"/>
</dbReference>
<dbReference type="Gene3D" id="1.20.1720.10">
    <property type="entry name" value="Multidrug resistance protein D"/>
    <property type="match status" value="1"/>
</dbReference>
<keyword evidence="2" id="KW-0813">Transport</keyword>
<organism evidence="9 10">
    <name type="scientific">Ktedonobacter racemifer DSM 44963</name>
    <dbReference type="NCBI Taxonomy" id="485913"/>
    <lineage>
        <taxon>Bacteria</taxon>
        <taxon>Bacillati</taxon>
        <taxon>Chloroflexota</taxon>
        <taxon>Ktedonobacteria</taxon>
        <taxon>Ktedonobacterales</taxon>
        <taxon>Ktedonobacteraceae</taxon>
        <taxon>Ktedonobacter</taxon>
    </lineage>
</organism>
<keyword evidence="3" id="KW-1003">Cell membrane</keyword>
<evidence type="ECO:0000256" key="3">
    <source>
        <dbReference type="ARBA" id="ARBA00022475"/>
    </source>
</evidence>
<keyword evidence="4 7" id="KW-0812">Transmembrane</keyword>
<dbReference type="PANTHER" id="PTHR23501:SF1">
    <property type="entry name" value="TRANSPORT PROTEIN HSRA-RELATED"/>
    <property type="match status" value="1"/>
</dbReference>
<accession>D6TWV3</accession>
<dbReference type="GO" id="GO:0022857">
    <property type="term" value="F:transmembrane transporter activity"/>
    <property type="evidence" value="ECO:0007669"/>
    <property type="project" value="InterPro"/>
</dbReference>
<dbReference type="Gene3D" id="1.20.1250.20">
    <property type="entry name" value="MFS general substrate transporter like domains"/>
    <property type="match status" value="1"/>
</dbReference>
<feature type="transmembrane region" description="Helical" evidence="7">
    <location>
        <begin position="336"/>
        <end position="357"/>
    </location>
</feature>
<dbReference type="OrthoDB" id="146360at2"/>
<feature type="transmembrane region" description="Helical" evidence="7">
    <location>
        <begin position="302"/>
        <end position="324"/>
    </location>
</feature>
<dbReference type="AlphaFoldDB" id="D6TWV3"/>
<feature type="transmembrane region" description="Helical" evidence="7">
    <location>
        <begin position="464"/>
        <end position="482"/>
    </location>
</feature>
<dbReference type="InterPro" id="IPR004638">
    <property type="entry name" value="EmrB-like"/>
</dbReference>
<dbReference type="RefSeq" id="WP_007916400.1">
    <property type="nucleotide sequence ID" value="NZ_ADVG01000003.1"/>
</dbReference>
<evidence type="ECO:0000256" key="2">
    <source>
        <dbReference type="ARBA" id="ARBA00022448"/>
    </source>
</evidence>
<comment type="caution">
    <text evidence="9">The sequence shown here is derived from an EMBL/GenBank/DDBJ whole genome shotgun (WGS) entry which is preliminary data.</text>
</comment>
<dbReference type="GO" id="GO:0005886">
    <property type="term" value="C:plasma membrane"/>
    <property type="evidence" value="ECO:0007669"/>
    <property type="project" value="UniProtKB-SubCell"/>
</dbReference>
<gene>
    <name evidence="9" type="ORF">Krac_5786</name>
</gene>
<dbReference type="PRINTS" id="PR01036">
    <property type="entry name" value="TCRTETB"/>
</dbReference>
<reference evidence="9 10" key="1">
    <citation type="journal article" date="2011" name="Stand. Genomic Sci.">
        <title>Non-contiguous finished genome sequence and contextual data of the filamentous soil bacterium Ktedonobacter racemifer type strain (SOSP1-21).</title>
        <authorList>
            <person name="Chang Y.J."/>
            <person name="Land M."/>
            <person name="Hauser L."/>
            <person name="Chertkov O."/>
            <person name="Del Rio T.G."/>
            <person name="Nolan M."/>
            <person name="Copeland A."/>
            <person name="Tice H."/>
            <person name="Cheng J.F."/>
            <person name="Lucas S."/>
            <person name="Han C."/>
            <person name="Goodwin L."/>
            <person name="Pitluck S."/>
            <person name="Ivanova N."/>
            <person name="Ovchinikova G."/>
            <person name="Pati A."/>
            <person name="Chen A."/>
            <person name="Palaniappan K."/>
            <person name="Mavromatis K."/>
            <person name="Liolios K."/>
            <person name="Brettin T."/>
            <person name="Fiebig A."/>
            <person name="Rohde M."/>
            <person name="Abt B."/>
            <person name="Goker M."/>
            <person name="Detter J.C."/>
            <person name="Woyke T."/>
            <person name="Bristow J."/>
            <person name="Eisen J.A."/>
            <person name="Markowitz V."/>
            <person name="Hugenholtz P."/>
            <person name="Kyrpides N.C."/>
            <person name="Klenk H.P."/>
            <person name="Lapidus A."/>
        </authorList>
    </citation>
    <scope>NUCLEOTIDE SEQUENCE [LARGE SCALE GENOMIC DNA]</scope>
    <source>
        <strain evidence="10">DSM 44963</strain>
    </source>
</reference>
<evidence type="ECO:0000256" key="4">
    <source>
        <dbReference type="ARBA" id="ARBA00022692"/>
    </source>
</evidence>
<dbReference type="Proteomes" id="UP000004508">
    <property type="component" value="Unassembled WGS sequence"/>
</dbReference>
<keyword evidence="5 7" id="KW-1133">Transmembrane helix</keyword>
<dbReference type="EMBL" id="ADVG01000003">
    <property type="protein sequence ID" value="EFH84686.1"/>
    <property type="molecule type" value="Genomic_DNA"/>
</dbReference>
<evidence type="ECO:0000313" key="10">
    <source>
        <dbReference type="Proteomes" id="UP000004508"/>
    </source>
</evidence>
<evidence type="ECO:0000256" key="5">
    <source>
        <dbReference type="ARBA" id="ARBA00022989"/>
    </source>
</evidence>
<evidence type="ECO:0000313" key="9">
    <source>
        <dbReference type="EMBL" id="EFH84686.1"/>
    </source>
</evidence>
<name>D6TWV3_KTERA</name>
<feature type="transmembrane region" description="Helical" evidence="7">
    <location>
        <begin position="369"/>
        <end position="389"/>
    </location>
</feature>
<evidence type="ECO:0000256" key="1">
    <source>
        <dbReference type="ARBA" id="ARBA00004651"/>
    </source>
</evidence>
<dbReference type="PROSITE" id="PS50850">
    <property type="entry name" value="MFS"/>
    <property type="match status" value="1"/>
</dbReference>
<evidence type="ECO:0000259" key="8">
    <source>
        <dbReference type="PROSITE" id="PS50850"/>
    </source>
</evidence>
<dbReference type="Pfam" id="PF07690">
    <property type="entry name" value="MFS_1"/>
    <property type="match status" value="1"/>
</dbReference>
<feature type="domain" description="Major facilitator superfamily (MFS) profile" evidence="8">
    <location>
        <begin position="9"/>
        <end position="486"/>
    </location>
</feature>
<feature type="transmembrane region" description="Helical" evidence="7">
    <location>
        <begin position="100"/>
        <end position="125"/>
    </location>
</feature>
<feature type="transmembrane region" description="Helical" evidence="7">
    <location>
        <begin position="163"/>
        <end position="183"/>
    </location>
</feature>
<dbReference type="NCBIfam" id="TIGR00711">
    <property type="entry name" value="efflux_EmrB"/>
    <property type="match status" value="1"/>
</dbReference>
<feature type="transmembrane region" description="Helical" evidence="7">
    <location>
        <begin position="203"/>
        <end position="223"/>
    </location>
</feature>
<dbReference type="PANTHER" id="PTHR23501">
    <property type="entry name" value="MAJOR FACILITATOR SUPERFAMILY"/>
    <property type="match status" value="1"/>
</dbReference>
<keyword evidence="10" id="KW-1185">Reference proteome</keyword>
<feature type="transmembrane region" description="Helical" evidence="7">
    <location>
        <begin position="276"/>
        <end position="296"/>
    </location>
</feature>
<feature type="transmembrane region" description="Helical" evidence="7">
    <location>
        <begin position="235"/>
        <end position="256"/>
    </location>
</feature>
<feature type="transmembrane region" description="Helical" evidence="7">
    <location>
        <begin position="137"/>
        <end position="157"/>
    </location>
</feature>
<sequence length="510" mass="53975">MKLPYRWRATLVIALGLLMAVLDSTIVSVVLPQIATAFKTSMGTITWVATGYILANAAIIPVVGYISDRIGTKTVFLIALALFTIGSALCAFAPNEHMLIAFRVLQGIGGGALMPVATAIIFRLFGPTERAGAMSLLMIPLLLGPAFGPVLGGYLATNLSWNVIFTINLPIGVIAFLLALLILRGKAGEQEERDAGEPVAKGFDVFGFLFSMGAIVTLVYGISMAGANGWNDRTVLTYLIAGGALLITFLIVELRVADPVIDIRLFRRYTFTMANILIWVTTAVLYGSIFLLPFFFENVEGLSSVTTGEILISQGLAMVVSIALSGKLYNLIGPRILAVVGVAIVAVSMIGFTHLTITTTGADVQIWLILRGLGMGLVSMPLQTVGVSVISNKQMAKATSLMSSTQTVFSAIGLAVLTTYLTQHAAAHAQDGAATCIAQLGSHAQALHTCIAQQALTMGMNDTFLFTLICCLGSAVLAIFLGRDRALEAARAARQLEKQDEVKAPASIGD</sequence>
<comment type="subcellular location">
    <subcellularLocation>
        <location evidence="1">Cell membrane</location>
        <topology evidence="1">Multi-pass membrane protein</topology>
    </subcellularLocation>
</comment>